<dbReference type="AlphaFoldDB" id="A0A0G2GXH5"/>
<dbReference type="EMBL" id="LCWF01000086">
    <property type="protein sequence ID" value="KKY21345.1"/>
    <property type="molecule type" value="Genomic_DNA"/>
</dbReference>
<sequence>MTSARPSPDAIRIKIENIRQINEALQSPETAATPENICAITCLSGATTAYEMDALWDYKVHRNAVGMLVNIAGGPRVLKRSELGWALLKMLVL</sequence>
<keyword evidence="2" id="KW-1185">Reference proteome</keyword>
<proteinExistence type="predicted"/>
<dbReference type="Proteomes" id="UP000053317">
    <property type="component" value="Unassembled WGS sequence"/>
</dbReference>
<accession>A0A0G2GXH5</accession>
<evidence type="ECO:0000313" key="1">
    <source>
        <dbReference type="EMBL" id="KKY21345.1"/>
    </source>
</evidence>
<comment type="caution">
    <text evidence="1">The sequence shown here is derived from an EMBL/GenBank/DDBJ whole genome shotgun (WGS) entry which is preliminary data.</text>
</comment>
<protein>
    <submittedName>
        <fullName evidence="1">Uncharacterized protein</fullName>
    </submittedName>
</protein>
<gene>
    <name evidence="1" type="ORF">UCRPC4_g03781</name>
</gene>
<reference evidence="1 2" key="2">
    <citation type="submission" date="2015-05" db="EMBL/GenBank/DDBJ databases">
        <authorList>
            <person name="Morales-Cruz A."/>
            <person name="Amrine K.C."/>
            <person name="Cantu D."/>
        </authorList>
    </citation>
    <scope>NUCLEOTIDE SEQUENCE [LARGE SCALE GENOMIC DNA]</scope>
    <source>
        <strain evidence="1">UCRPC4</strain>
    </source>
</reference>
<name>A0A0G2GXH5_PHACM</name>
<reference evidence="1 2" key="1">
    <citation type="submission" date="2015-05" db="EMBL/GenBank/DDBJ databases">
        <title>Distinctive expansion of gene families associated with plant cell wall degradation and secondary metabolism in the genomes of grapevine trunk pathogens.</title>
        <authorList>
            <person name="Lawrence D.P."/>
            <person name="Travadon R."/>
            <person name="Rolshausen P.E."/>
            <person name="Baumgartner K."/>
        </authorList>
    </citation>
    <scope>NUCLEOTIDE SEQUENCE [LARGE SCALE GENOMIC DNA]</scope>
    <source>
        <strain evidence="1">UCRPC4</strain>
    </source>
</reference>
<evidence type="ECO:0000313" key="2">
    <source>
        <dbReference type="Proteomes" id="UP000053317"/>
    </source>
</evidence>
<organism evidence="1 2">
    <name type="scientific">Phaeomoniella chlamydospora</name>
    <name type="common">Phaeoacremonium chlamydosporum</name>
    <dbReference type="NCBI Taxonomy" id="158046"/>
    <lineage>
        <taxon>Eukaryota</taxon>
        <taxon>Fungi</taxon>
        <taxon>Dikarya</taxon>
        <taxon>Ascomycota</taxon>
        <taxon>Pezizomycotina</taxon>
        <taxon>Eurotiomycetes</taxon>
        <taxon>Chaetothyriomycetidae</taxon>
        <taxon>Phaeomoniellales</taxon>
        <taxon>Phaeomoniellaceae</taxon>
        <taxon>Phaeomoniella</taxon>
    </lineage>
</organism>